<keyword evidence="2" id="KW-1185">Reference proteome</keyword>
<reference evidence="1 2" key="1">
    <citation type="submission" date="2019-02" db="EMBL/GenBank/DDBJ databases">
        <title>Draft genome sequences of novel Actinobacteria.</title>
        <authorList>
            <person name="Sahin N."/>
            <person name="Ay H."/>
            <person name="Saygin H."/>
        </authorList>
    </citation>
    <scope>NUCLEOTIDE SEQUENCE [LARGE SCALE GENOMIC DNA]</scope>
    <source>
        <strain evidence="1 2">16K104</strain>
    </source>
</reference>
<dbReference type="InterPro" id="IPR009078">
    <property type="entry name" value="Ferritin-like_SF"/>
</dbReference>
<organism evidence="1 2">
    <name type="scientific">Kribbella turkmenica</name>
    <dbReference type="NCBI Taxonomy" id="2530375"/>
    <lineage>
        <taxon>Bacteria</taxon>
        <taxon>Bacillati</taxon>
        <taxon>Actinomycetota</taxon>
        <taxon>Actinomycetes</taxon>
        <taxon>Propionibacteriales</taxon>
        <taxon>Kribbellaceae</taxon>
        <taxon>Kribbella</taxon>
    </lineage>
</organism>
<dbReference type="EMBL" id="SMKR01000070">
    <property type="protein sequence ID" value="TDD23736.1"/>
    <property type="molecule type" value="Genomic_DNA"/>
</dbReference>
<dbReference type="AlphaFoldDB" id="A0A4R4X0N2"/>
<sequence length="304" mass="33692">MPQSSTQGGRSAVPRRVSADGLRRFVETFAEDHPPLSLAAADLTVKDPGEVRRRYGGVFNYLTRVELEVERNVLELRALMPDATETDRLFYEDVWSPQELQHGILLDAVQQSLGMTPAETDLAVSARIRLIGVLSHLPGMLGVIRLLYYLTGAATERSAVIAYSRLVNGLGAMGEHAIAETVIAPIRRQEPGHFAFYRMSAGVLVGEEGLSDWQLQLARILRRRSFDLVGVNNRRQRADFGDVARALEFDRDLPEVARQVSLVERELLWAERQGLEVPGYIMAALEEAIALSNARSGRFDPAGS</sequence>
<comment type="caution">
    <text evidence="1">The sequence shown here is derived from an EMBL/GenBank/DDBJ whole genome shotgun (WGS) entry which is preliminary data.</text>
</comment>
<gene>
    <name evidence="1" type="ORF">E1218_17410</name>
</gene>
<proteinExistence type="predicted"/>
<evidence type="ECO:0000313" key="1">
    <source>
        <dbReference type="EMBL" id="TDD23736.1"/>
    </source>
</evidence>
<protein>
    <submittedName>
        <fullName evidence="1">GTP-binding protein LepA</fullName>
    </submittedName>
</protein>
<dbReference type="OrthoDB" id="5138301at2"/>
<dbReference type="Proteomes" id="UP000295172">
    <property type="component" value="Unassembled WGS sequence"/>
</dbReference>
<evidence type="ECO:0000313" key="2">
    <source>
        <dbReference type="Proteomes" id="UP000295172"/>
    </source>
</evidence>
<accession>A0A4R4X0N2</accession>
<name>A0A4R4X0N2_9ACTN</name>
<dbReference type="SUPFAM" id="SSF47240">
    <property type="entry name" value="Ferritin-like"/>
    <property type="match status" value="1"/>
</dbReference>